<evidence type="ECO:0000313" key="1">
    <source>
        <dbReference type="EMBL" id="SPZ16878.1"/>
    </source>
</evidence>
<dbReference type="Proteomes" id="UP000250443">
    <property type="component" value="Unassembled WGS sequence"/>
</dbReference>
<accession>A0A2X2D9L2</accession>
<sequence length="93" mass="10402">MPRIIVATTPQVGHVLPVLSLLPRLKEQGYDITLLQGPRQKNVLSAKVSDMSLYKVQRIMMRVTLTKPFLTVKSWGRGQSCSTLTFVSCLSSR</sequence>
<dbReference type="Gene3D" id="3.40.50.2000">
    <property type="entry name" value="Glycogen Phosphorylase B"/>
    <property type="match status" value="1"/>
</dbReference>
<proteinExistence type="predicted"/>
<evidence type="ECO:0000313" key="2">
    <source>
        <dbReference type="Proteomes" id="UP000250443"/>
    </source>
</evidence>
<name>A0A2X2D9L2_PSELU</name>
<protein>
    <submittedName>
        <fullName evidence="1">Uncharacterized protein</fullName>
    </submittedName>
</protein>
<dbReference type="EMBL" id="UAUF01000016">
    <property type="protein sequence ID" value="SPZ16878.1"/>
    <property type="molecule type" value="Genomic_DNA"/>
</dbReference>
<reference evidence="1 2" key="1">
    <citation type="submission" date="2018-06" db="EMBL/GenBank/DDBJ databases">
        <authorList>
            <consortium name="Pathogen Informatics"/>
            <person name="Doyle S."/>
        </authorList>
    </citation>
    <scope>NUCLEOTIDE SEQUENCE [LARGE SCALE GENOMIC DNA]</scope>
    <source>
        <strain evidence="1 2">NCTC11842</strain>
    </source>
</reference>
<dbReference type="SUPFAM" id="SSF53756">
    <property type="entry name" value="UDP-Glycosyltransferase/glycogen phosphorylase"/>
    <property type="match status" value="1"/>
</dbReference>
<dbReference type="AlphaFoldDB" id="A0A2X2D9L2"/>
<gene>
    <name evidence="1" type="ORF">NCTC11842_05918</name>
</gene>
<organism evidence="1 2">
    <name type="scientific">Pseudomonas luteola</name>
    <dbReference type="NCBI Taxonomy" id="47886"/>
    <lineage>
        <taxon>Bacteria</taxon>
        <taxon>Pseudomonadati</taxon>
        <taxon>Pseudomonadota</taxon>
        <taxon>Gammaproteobacteria</taxon>
        <taxon>Pseudomonadales</taxon>
        <taxon>Pseudomonadaceae</taxon>
        <taxon>Pseudomonas</taxon>
    </lineage>
</organism>